<comment type="similarity">
    <text evidence="2 11">Belongs to the cation transport ATPase (P-type) (TC 3.A.3) family. Type IB subfamily.</text>
</comment>
<dbReference type="GO" id="GO:0005524">
    <property type="term" value="F:ATP binding"/>
    <property type="evidence" value="ECO:0007669"/>
    <property type="project" value="UniProtKB-UniRule"/>
</dbReference>
<reference evidence="15" key="1">
    <citation type="submission" date="2013-04" db="EMBL/GenBank/DDBJ databases">
        <authorList>
            <person name="Harkins D.M."/>
            <person name="Durkin A.S."/>
            <person name="Selengut J.D."/>
            <person name="Sanka R."/>
            <person name="DePew J."/>
            <person name="Purushe J."/>
            <person name="Ahmed A."/>
            <person name="van der Linden H."/>
            <person name="Goris M.G.A."/>
            <person name="Hartskeerl R.A."/>
            <person name="Vinetz J.M."/>
            <person name="Sutton G.G."/>
            <person name="Nelson W.C."/>
            <person name="Fouts D.E."/>
        </authorList>
    </citation>
    <scope>NUCLEOTIDE SEQUENCE [LARGE SCALE GENOMIC DNA]</scope>
    <source>
        <strain evidence="15">BUT 6</strain>
    </source>
</reference>
<dbReference type="InterPro" id="IPR018303">
    <property type="entry name" value="ATPase_P-typ_P_site"/>
</dbReference>
<sequence length="787" mass="85475">MKDFEIIRNSSQGSEIGTESSNLKETPEYEFVCPMHEQIVQSFPGRCPICGMNLIKREKSAKFDALSSGFVKARTKSAASNTLTVSKKREYVCPMHPQIRQDRPGDCPICGMELVPESGINEEEDGSALRNLFRKMILSFFLSFPIFSLAMAEMLIPHEVSKITFGAGDWIQFALSSIVYFGPGYFLIQKGVKSFISRKLNMYSLITIGVSAAYYFSLVAIFFPEIFPESARMHGKVGLYFEAAAVILSLVLLGEYLQARAQRRTGDAIQSLLGLSPKTANLVLADGTEREIRIEEIKVGDAIRVKPGEKIPVDGVLEEGKSYVDESMLTGEPIPVEKKESDTVFGATTNQTGTFVFRAKKIGSETALSQIVHMVEQAQRSRAPIQGVADRVAGWFVPFVLFIAFLTFLIWMIYGPEPRLSYAILNSISVLIIACPCALGLATPISVMVGVGIGAKNGILIRNAESLEKAESGSVLFTDKTGTLTEGHPSLTDIFPERHSDRILEIAYSLESKSEHPISRAVVRKALERGVGLTSIREFSSLTGIGVTGKIGERSIFVGKRNGWTSVIPSEELLNKEEEFLQQGKTVIWVGEQNEWAGIIAITDPIKNTTYEAVSILKSLGIRIVMLTGDAKISASKVAAQTGIAEVFAELTPEGKQKIVKENKNGKDVLLVAGDGINDAPALSEADVGIAMGSGTEIAIQSAGITLVKGDLSGIAKAIQLSKATMRNIYTNLFFAFVYNFLGIPIAAGLLYPTFGILLSPMIAGAAMSFSSLSVVINALQLKRVKL</sequence>
<evidence type="ECO:0000256" key="8">
    <source>
        <dbReference type="ARBA" id="ARBA00022967"/>
    </source>
</evidence>
<keyword evidence="16" id="KW-1185">Reference proteome</keyword>
<keyword evidence="4 11" id="KW-0812">Transmembrane</keyword>
<dbReference type="NCBIfam" id="TIGR01494">
    <property type="entry name" value="ATPase_P-type"/>
    <property type="match status" value="1"/>
</dbReference>
<feature type="transmembrane region" description="Helical" evidence="11">
    <location>
        <begin position="170"/>
        <end position="188"/>
    </location>
</feature>
<dbReference type="InterPro" id="IPR027256">
    <property type="entry name" value="P-typ_ATPase_IB"/>
</dbReference>
<keyword evidence="6 11" id="KW-0547">Nucleotide-binding</keyword>
<dbReference type="InterPro" id="IPR036412">
    <property type="entry name" value="HAD-like_sf"/>
</dbReference>
<feature type="domain" description="P-type ATPase A" evidence="13">
    <location>
        <begin position="275"/>
        <end position="376"/>
    </location>
</feature>
<comment type="caution">
    <text evidence="15">The sequence shown here is derived from an EMBL/GenBank/DDBJ whole genome shotgun (WGS) entry which is preliminary data.</text>
</comment>
<evidence type="ECO:0000256" key="7">
    <source>
        <dbReference type="ARBA" id="ARBA00022840"/>
    </source>
</evidence>
<protein>
    <submittedName>
        <fullName evidence="15">Copper-exporting ATPase</fullName>
        <ecNumber evidence="15">3.6.3.4</ecNumber>
    </submittedName>
</protein>
<dbReference type="SFLD" id="SFLDS00003">
    <property type="entry name" value="Haloacid_Dehalogenase"/>
    <property type="match status" value="1"/>
</dbReference>
<evidence type="ECO:0000313" key="15">
    <source>
        <dbReference type="EMBL" id="EPG75613.1"/>
    </source>
</evidence>
<dbReference type="EC" id="3.6.3.4" evidence="15"/>
<feature type="region of interest" description="Disordered" evidence="12">
    <location>
        <begin position="1"/>
        <end position="22"/>
    </location>
</feature>
<dbReference type="FunFam" id="2.70.150.10:FF:000020">
    <property type="entry name" value="Copper-exporting P-type ATPase A"/>
    <property type="match status" value="1"/>
</dbReference>
<evidence type="ECO:0000256" key="1">
    <source>
        <dbReference type="ARBA" id="ARBA00004651"/>
    </source>
</evidence>
<dbReference type="NCBIfam" id="TIGR01525">
    <property type="entry name" value="ATPase-IB_hvy"/>
    <property type="match status" value="1"/>
</dbReference>
<dbReference type="STRING" id="1193011.LEP1GSC058_1950"/>
<dbReference type="InterPro" id="IPR023214">
    <property type="entry name" value="HAD_sf"/>
</dbReference>
<feature type="transmembrane region" description="Helical" evidence="11">
    <location>
        <begin position="392"/>
        <end position="414"/>
    </location>
</feature>
<dbReference type="Gene3D" id="3.40.1110.10">
    <property type="entry name" value="Calcium-transporting ATPase, cytoplasmic domain N"/>
    <property type="match status" value="1"/>
</dbReference>
<dbReference type="InterPro" id="IPR008250">
    <property type="entry name" value="ATPase_P-typ_transduc_dom_A_sf"/>
</dbReference>
<feature type="compositionally biased region" description="Polar residues" evidence="12">
    <location>
        <begin position="8"/>
        <end position="22"/>
    </location>
</feature>
<dbReference type="Gene3D" id="3.40.50.1000">
    <property type="entry name" value="HAD superfamily/HAD-like"/>
    <property type="match status" value="1"/>
</dbReference>
<keyword evidence="5 11" id="KW-0479">Metal-binding</keyword>
<dbReference type="Proteomes" id="UP000014540">
    <property type="component" value="Unassembled WGS sequence"/>
</dbReference>
<dbReference type="InterPro" id="IPR044492">
    <property type="entry name" value="P_typ_ATPase_HD_dom"/>
</dbReference>
<dbReference type="SUPFAM" id="SSF81653">
    <property type="entry name" value="Calcium ATPase, transduction domain A"/>
    <property type="match status" value="1"/>
</dbReference>
<evidence type="ECO:0000313" key="16">
    <source>
        <dbReference type="Proteomes" id="UP000014540"/>
    </source>
</evidence>
<feature type="transmembrane region" description="Helical" evidence="11">
    <location>
        <begin position="238"/>
        <end position="257"/>
    </location>
</feature>
<dbReference type="SUPFAM" id="SSF81665">
    <property type="entry name" value="Calcium ATPase, transmembrane domain M"/>
    <property type="match status" value="1"/>
</dbReference>
<dbReference type="PRINTS" id="PR00120">
    <property type="entry name" value="HATPASE"/>
</dbReference>
<evidence type="ECO:0000256" key="5">
    <source>
        <dbReference type="ARBA" id="ARBA00022723"/>
    </source>
</evidence>
<dbReference type="GO" id="GO:0005507">
    <property type="term" value="F:copper ion binding"/>
    <property type="evidence" value="ECO:0007669"/>
    <property type="project" value="TreeGrafter"/>
</dbReference>
<dbReference type="NCBIfam" id="TIGR01511">
    <property type="entry name" value="ATPase-IB1_Cu"/>
    <property type="match status" value="1"/>
</dbReference>
<feature type="domain" description="Heavy metal binding" evidence="14">
    <location>
        <begin position="32"/>
        <end position="56"/>
    </location>
</feature>
<dbReference type="Pfam" id="PF19335">
    <property type="entry name" value="HMBD"/>
    <property type="match status" value="2"/>
</dbReference>
<dbReference type="EMBL" id="AKWZ02000003">
    <property type="protein sequence ID" value="EPG75613.1"/>
    <property type="molecule type" value="Genomic_DNA"/>
</dbReference>
<evidence type="ECO:0000259" key="13">
    <source>
        <dbReference type="Pfam" id="PF00122"/>
    </source>
</evidence>
<feature type="transmembrane region" description="Helical" evidence="11">
    <location>
        <begin position="200"/>
        <end position="223"/>
    </location>
</feature>
<dbReference type="GO" id="GO:0060003">
    <property type="term" value="P:copper ion export"/>
    <property type="evidence" value="ECO:0007669"/>
    <property type="project" value="UniProtKB-ARBA"/>
</dbReference>
<dbReference type="AlphaFoldDB" id="S3V2H5"/>
<dbReference type="InterPro" id="IPR023298">
    <property type="entry name" value="ATPase_P-typ_TM_dom_sf"/>
</dbReference>
<comment type="subcellular location">
    <subcellularLocation>
        <location evidence="1">Cell membrane</location>
        <topology evidence="1">Multi-pass membrane protein</topology>
    </subcellularLocation>
</comment>
<dbReference type="GO" id="GO:0055070">
    <property type="term" value="P:copper ion homeostasis"/>
    <property type="evidence" value="ECO:0007669"/>
    <property type="project" value="TreeGrafter"/>
</dbReference>
<keyword evidence="8" id="KW-1278">Translocase</keyword>
<dbReference type="Gene3D" id="2.70.150.10">
    <property type="entry name" value="Calcium-transporting ATPase, cytoplasmic transduction domain A"/>
    <property type="match status" value="1"/>
</dbReference>
<evidence type="ECO:0000256" key="10">
    <source>
        <dbReference type="ARBA" id="ARBA00023136"/>
    </source>
</evidence>
<dbReference type="Pfam" id="PF00122">
    <property type="entry name" value="E1-E2_ATPase"/>
    <property type="match status" value="1"/>
</dbReference>
<feature type="transmembrane region" description="Helical" evidence="11">
    <location>
        <begin position="758"/>
        <end position="780"/>
    </location>
</feature>
<evidence type="ECO:0000256" key="3">
    <source>
        <dbReference type="ARBA" id="ARBA00022475"/>
    </source>
</evidence>
<accession>S3V2H5</accession>
<organism evidence="15 16">
    <name type="scientific">Leptospira fainei serovar Hurstbridge str. BUT 6</name>
    <dbReference type="NCBI Taxonomy" id="1193011"/>
    <lineage>
        <taxon>Bacteria</taxon>
        <taxon>Pseudomonadati</taxon>
        <taxon>Spirochaetota</taxon>
        <taxon>Spirochaetia</taxon>
        <taxon>Leptospirales</taxon>
        <taxon>Leptospiraceae</taxon>
        <taxon>Leptospira</taxon>
    </lineage>
</organism>
<dbReference type="PRINTS" id="PR00119">
    <property type="entry name" value="CATATPASE"/>
</dbReference>
<keyword evidence="3 11" id="KW-1003">Cell membrane</keyword>
<feature type="transmembrane region" description="Helical" evidence="11">
    <location>
        <begin position="137"/>
        <end position="158"/>
    </location>
</feature>
<dbReference type="SFLD" id="SFLDF00027">
    <property type="entry name" value="p-type_atpase"/>
    <property type="match status" value="1"/>
</dbReference>
<evidence type="ECO:0000256" key="2">
    <source>
        <dbReference type="ARBA" id="ARBA00006024"/>
    </source>
</evidence>
<feature type="transmembrane region" description="Helical" evidence="11">
    <location>
        <begin position="420"/>
        <end position="453"/>
    </location>
</feature>
<evidence type="ECO:0000256" key="12">
    <source>
        <dbReference type="SAM" id="MobiDB-lite"/>
    </source>
</evidence>
<dbReference type="PROSITE" id="PS00154">
    <property type="entry name" value="ATPASE_E1_E2"/>
    <property type="match status" value="1"/>
</dbReference>
<dbReference type="PANTHER" id="PTHR43520:SF8">
    <property type="entry name" value="P-TYPE CU(+) TRANSPORTER"/>
    <property type="match status" value="1"/>
</dbReference>
<dbReference type="CDD" id="cd02094">
    <property type="entry name" value="P-type_ATPase_Cu-like"/>
    <property type="match status" value="1"/>
</dbReference>
<dbReference type="SUPFAM" id="SSF56784">
    <property type="entry name" value="HAD-like"/>
    <property type="match status" value="1"/>
</dbReference>
<dbReference type="SFLD" id="SFLDG00002">
    <property type="entry name" value="C1.7:_P-type_atpase_like"/>
    <property type="match status" value="1"/>
</dbReference>
<dbReference type="InterPro" id="IPR059000">
    <property type="entry name" value="ATPase_P-type_domA"/>
</dbReference>
<dbReference type="InterPro" id="IPR001757">
    <property type="entry name" value="P_typ_ATPase"/>
</dbReference>
<dbReference type="GO" id="GO:0016887">
    <property type="term" value="F:ATP hydrolysis activity"/>
    <property type="evidence" value="ECO:0007669"/>
    <property type="project" value="InterPro"/>
</dbReference>
<dbReference type="RefSeq" id="WP_016548698.1">
    <property type="nucleotide sequence ID" value="NZ_AKWZ02000003.1"/>
</dbReference>
<dbReference type="Pfam" id="PF00702">
    <property type="entry name" value="Hydrolase"/>
    <property type="match status" value="1"/>
</dbReference>
<evidence type="ECO:0000259" key="14">
    <source>
        <dbReference type="Pfam" id="PF19335"/>
    </source>
</evidence>
<feature type="transmembrane region" description="Helical" evidence="11">
    <location>
        <begin position="729"/>
        <end position="752"/>
    </location>
</feature>
<evidence type="ECO:0000256" key="6">
    <source>
        <dbReference type="ARBA" id="ARBA00022741"/>
    </source>
</evidence>
<evidence type="ECO:0000256" key="4">
    <source>
        <dbReference type="ARBA" id="ARBA00022692"/>
    </source>
</evidence>
<dbReference type="GO" id="GO:0005886">
    <property type="term" value="C:plasma membrane"/>
    <property type="evidence" value="ECO:0007669"/>
    <property type="project" value="UniProtKB-SubCell"/>
</dbReference>
<keyword evidence="9 11" id="KW-1133">Transmembrane helix</keyword>
<evidence type="ECO:0000256" key="11">
    <source>
        <dbReference type="RuleBase" id="RU362081"/>
    </source>
</evidence>
<proteinExistence type="inferred from homology"/>
<name>S3V2H5_9LEPT</name>
<dbReference type="InterPro" id="IPR045800">
    <property type="entry name" value="HMBD"/>
</dbReference>
<dbReference type="GO" id="GO:0043682">
    <property type="term" value="F:P-type divalent copper transporter activity"/>
    <property type="evidence" value="ECO:0007669"/>
    <property type="project" value="TreeGrafter"/>
</dbReference>
<dbReference type="InterPro" id="IPR023299">
    <property type="entry name" value="ATPase_P-typ_cyto_dom_N"/>
</dbReference>
<feature type="domain" description="Heavy metal binding" evidence="14">
    <location>
        <begin position="91"/>
        <end position="116"/>
    </location>
</feature>
<keyword evidence="7 11" id="KW-0067">ATP-binding</keyword>
<keyword evidence="10 11" id="KW-0472">Membrane</keyword>
<gene>
    <name evidence="15" type="ORF">LEP1GSC058_1950</name>
</gene>
<dbReference type="PANTHER" id="PTHR43520">
    <property type="entry name" value="ATP7, ISOFORM B"/>
    <property type="match status" value="1"/>
</dbReference>
<evidence type="ECO:0000256" key="9">
    <source>
        <dbReference type="ARBA" id="ARBA00022989"/>
    </source>
</evidence>
<keyword evidence="15" id="KW-0378">Hydrolase</keyword>